<dbReference type="EMBL" id="JBFAUK010000002">
    <property type="protein sequence ID" value="MEV5505441.1"/>
    <property type="molecule type" value="Genomic_DNA"/>
</dbReference>
<evidence type="ECO:0000313" key="1">
    <source>
        <dbReference type="EMBL" id="MEV5505441.1"/>
    </source>
</evidence>
<dbReference type="Proteomes" id="UP001552594">
    <property type="component" value="Unassembled WGS sequence"/>
</dbReference>
<protein>
    <submittedName>
        <fullName evidence="1">ParH-like protein</fullName>
    </submittedName>
</protein>
<proteinExistence type="predicted"/>
<reference evidence="1 2" key="1">
    <citation type="submission" date="2024-06" db="EMBL/GenBank/DDBJ databases">
        <title>The Natural Products Discovery Center: Release of the First 8490 Sequenced Strains for Exploring Actinobacteria Biosynthetic Diversity.</title>
        <authorList>
            <person name="Kalkreuter E."/>
            <person name="Kautsar S.A."/>
            <person name="Yang D."/>
            <person name="Bader C.D."/>
            <person name="Teijaro C.N."/>
            <person name="Fluegel L."/>
            <person name="Davis C.M."/>
            <person name="Simpson J.R."/>
            <person name="Lauterbach L."/>
            <person name="Steele A.D."/>
            <person name="Gui C."/>
            <person name="Meng S."/>
            <person name="Li G."/>
            <person name="Viehrig K."/>
            <person name="Ye F."/>
            <person name="Su P."/>
            <person name="Kiefer A.F."/>
            <person name="Nichols A."/>
            <person name="Cepeda A.J."/>
            <person name="Yan W."/>
            <person name="Fan B."/>
            <person name="Jiang Y."/>
            <person name="Adhikari A."/>
            <person name="Zheng C.-J."/>
            <person name="Schuster L."/>
            <person name="Cowan T.M."/>
            <person name="Smanski M.J."/>
            <person name="Chevrette M.G."/>
            <person name="De Carvalho L.P.S."/>
            <person name="Shen B."/>
        </authorList>
    </citation>
    <scope>NUCLEOTIDE SEQUENCE [LARGE SCALE GENOMIC DNA]</scope>
    <source>
        <strain evidence="1 2">NPDC052347</strain>
    </source>
</reference>
<comment type="caution">
    <text evidence="1">The sequence shown here is derived from an EMBL/GenBank/DDBJ whole genome shotgun (WGS) entry which is preliminary data.</text>
</comment>
<keyword evidence="2" id="KW-1185">Reference proteome</keyword>
<sequence>MTHGPWARWRLLRRCRARAASLELPVPFDAAGLATLVAERRGRPVELMPIDWQPGLPCGLLVSAGQADYIVYAADTPPLHRQHILVHELAHLLCEHHGAPSAGLLPHLSPDLVGRVLGRTVYSEPQEQEAELLASLILQRAVWSGPVPPADPFLGPAAHD</sequence>
<accession>A0ABV3JRC1</accession>
<name>A0ABV3JRC1_STRON</name>
<organism evidence="1 2">
    <name type="scientific">Streptomyces orinoci</name>
    <name type="common">Streptoverticillium orinoci</name>
    <dbReference type="NCBI Taxonomy" id="67339"/>
    <lineage>
        <taxon>Bacteria</taxon>
        <taxon>Bacillati</taxon>
        <taxon>Actinomycetota</taxon>
        <taxon>Actinomycetes</taxon>
        <taxon>Kitasatosporales</taxon>
        <taxon>Streptomycetaceae</taxon>
        <taxon>Streptomyces</taxon>
    </lineage>
</organism>
<gene>
    <name evidence="1" type="ORF">AB0L16_03050</name>
</gene>
<dbReference type="RefSeq" id="WP_109278607.1">
    <property type="nucleotide sequence ID" value="NZ_JBFAUK010000002.1"/>
</dbReference>
<evidence type="ECO:0000313" key="2">
    <source>
        <dbReference type="Proteomes" id="UP001552594"/>
    </source>
</evidence>